<keyword evidence="10" id="KW-1015">Disulfide bond</keyword>
<dbReference type="InterPro" id="IPR006029">
    <property type="entry name" value="Neurotrans-gated_channel_TM"/>
</dbReference>
<comment type="caution">
    <text evidence="20">Lacks conserved residue(s) required for the propagation of feature annotation.</text>
</comment>
<evidence type="ECO:0000259" key="21">
    <source>
        <dbReference type="Pfam" id="PF02931"/>
    </source>
</evidence>
<dbReference type="PRINTS" id="PR00252">
    <property type="entry name" value="NRIONCHANNEL"/>
</dbReference>
<comment type="subcellular location">
    <subcellularLocation>
        <location evidence="18">Postsynaptic cell membrane</location>
        <topology evidence="18">Multi-pass membrane protein</topology>
    </subcellularLocation>
</comment>
<evidence type="ECO:0000256" key="19">
    <source>
        <dbReference type="ARBA" id="ARBA00071250"/>
    </source>
</evidence>
<evidence type="ECO:0000256" key="17">
    <source>
        <dbReference type="ARBA" id="ARBA00023303"/>
    </source>
</evidence>
<feature type="transmembrane region" description="Helical" evidence="20">
    <location>
        <begin position="283"/>
        <end position="302"/>
    </location>
</feature>
<evidence type="ECO:0000256" key="4">
    <source>
        <dbReference type="ARBA" id="ARBA00022692"/>
    </source>
</evidence>
<evidence type="ECO:0000256" key="10">
    <source>
        <dbReference type="ARBA" id="ARBA00023157"/>
    </source>
</evidence>
<dbReference type="GO" id="GO:0004888">
    <property type="term" value="F:transmembrane signaling receptor activity"/>
    <property type="evidence" value="ECO:0007669"/>
    <property type="project" value="InterPro"/>
</dbReference>
<dbReference type="NCBIfam" id="TIGR00860">
    <property type="entry name" value="LIC"/>
    <property type="match status" value="1"/>
</dbReference>
<reference evidence="23" key="1">
    <citation type="submission" date="2021-01" db="EMBL/GenBank/DDBJ databases">
        <authorList>
            <person name="Li R."/>
            <person name="Bekaert M."/>
        </authorList>
    </citation>
    <scope>NUCLEOTIDE SEQUENCE</scope>
    <source>
        <strain evidence="23">Farmed</strain>
    </source>
</reference>
<feature type="transmembrane region" description="Helical" evidence="20">
    <location>
        <begin position="362"/>
        <end position="382"/>
    </location>
</feature>
<feature type="domain" description="Neurotransmitter-gated ion-channel transmembrane" evidence="22">
    <location>
        <begin position="226"/>
        <end position="310"/>
    </location>
</feature>
<dbReference type="InterPro" id="IPR006202">
    <property type="entry name" value="Neur_chan_lig-bd"/>
</dbReference>
<dbReference type="GO" id="GO:0005254">
    <property type="term" value="F:chloride channel activity"/>
    <property type="evidence" value="ECO:0007669"/>
    <property type="project" value="UniProtKB-KW"/>
</dbReference>
<evidence type="ECO:0000313" key="24">
    <source>
        <dbReference type="Proteomes" id="UP000597762"/>
    </source>
</evidence>
<evidence type="ECO:0000256" key="9">
    <source>
        <dbReference type="ARBA" id="ARBA00023136"/>
    </source>
</evidence>
<evidence type="ECO:0000256" key="8">
    <source>
        <dbReference type="ARBA" id="ARBA00023065"/>
    </source>
</evidence>
<keyword evidence="8 20" id="KW-0406">Ion transport</keyword>
<evidence type="ECO:0000256" key="18">
    <source>
        <dbReference type="ARBA" id="ARBA00034104"/>
    </source>
</evidence>
<dbReference type="InterPro" id="IPR038050">
    <property type="entry name" value="Neuro_actylchol_rec"/>
</dbReference>
<keyword evidence="15" id="KW-0628">Postsynaptic cell membrane</keyword>
<evidence type="ECO:0000313" key="23">
    <source>
        <dbReference type="EMBL" id="CAE1306645.1"/>
    </source>
</evidence>
<dbReference type="PRINTS" id="PR00253">
    <property type="entry name" value="GABAARECEPTR"/>
</dbReference>
<keyword evidence="7" id="KW-0770">Synapse</keyword>
<keyword evidence="12" id="KW-0869">Chloride channel</keyword>
<dbReference type="Proteomes" id="UP000597762">
    <property type="component" value="Unassembled WGS sequence"/>
</dbReference>
<accession>A0A812DPE5</accession>
<evidence type="ECO:0000256" key="7">
    <source>
        <dbReference type="ARBA" id="ARBA00023018"/>
    </source>
</evidence>
<feature type="domain" description="Neurotransmitter-gated ion-channel ligand-binding" evidence="21">
    <location>
        <begin position="10"/>
        <end position="217"/>
    </location>
</feature>
<keyword evidence="14" id="KW-0868">Chloride</keyword>
<keyword evidence="3" id="KW-1003">Cell membrane</keyword>
<evidence type="ECO:0000256" key="16">
    <source>
        <dbReference type="ARBA" id="ARBA00023286"/>
    </source>
</evidence>
<evidence type="ECO:0000256" key="5">
    <source>
        <dbReference type="ARBA" id="ARBA00022729"/>
    </source>
</evidence>
<dbReference type="SUPFAM" id="SSF63712">
    <property type="entry name" value="Nicotinic receptor ligand binding domain-like"/>
    <property type="match status" value="1"/>
</dbReference>
<dbReference type="PROSITE" id="PS00236">
    <property type="entry name" value="NEUROTR_ION_CHANNEL"/>
    <property type="match status" value="1"/>
</dbReference>
<dbReference type="Gene3D" id="2.70.170.10">
    <property type="entry name" value="Neurotransmitter-gated ion-channel ligand-binding domain"/>
    <property type="match status" value="1"/>
</dbReference>
<dbReference type="EMBL" id="CAHIKZ030004050">
    <property type="protein sequence ID" value="CAE1306645.1"/>
    <property type="molecule type" value="Genomic_DNA"/>
</dbReference>
<dbReference type="GO" id="GO:0045211">
    <property type="term" value="C:postsynaptic membrane"/>
    <property type="evidence" value="ECO:0007669"/>
    <property type="project" value="UniProtKB-SubCell"/>
</dbReference>
<dbReference type="InterPro" id="IPR018000">
    <property type="entry name" value="Neurotransmitter_ion_chnl_CS"/>
</dbReference>
<keyword evidence="5" id="KW-0732">Signal</keyword>
<keyword evidence="16" id="KW-1071">Ligand-gated ion channel</keyword>
<keyword evidence="24" id="KW-1185">Reference proteome</keyword>
<keyword evidence="2 20" id="KW-0813">Transport</keyword>
<keyword evidence="4 20" id="KW-0812">Transmembrane</keyword>
<dbReference type="InterPro" id="IPR006201">
    <property type="entry name" value="Neur_channel"/>
</dbReference>
<proteinExistence type="inferred from homology"/>
<evidence type="ECO:0000256" key="20">
    <source>
        <dbReference type="RuleBase" id="RU000687"/>
    </source>
</evidence>
<dbReference type="Pfam" id="PF02931">
    <property type="entry name" value="Neur_chan_LBD"/>
    <property type="match status" value="1"/>
</dbReference>
<comment type="similarity">
    <text evidence="1">Belongs to the ligand-gated ion channel (TC 1.A.9) family. Gamma-aminobutyric acid receptor (TC 1.A.9.5) subfamily.</text>
</comment>
<name>A0A812DPE5_ACAPH</name>
<feature type="transmembrane region" description="Helical" evidence="20">
    <location>
        <begin position="220"/>
        <end position="242"/>
    </location>
</feature>
<comment type="caution">
    <text evidence="23">The sequence shown here is derived from an EMBL/GenBank/DDBJ whole genome shotgun (WGS) entry which is preliminary data.</text>
</comment>
<keyword evidence="6 20" id="KW-1133">Transmembrane helix</keyword>
<gene>
    <name evidence="23" type="ORF">SPHA_58852</name>
</gene>
<evidence type="ECO:0000256" key="6">
    <source>
        <dbReference type="ARBA" id="ARBA00022989"/>
    </source>
</evidence>
<keyword evidence="9 20" id="KW-0472">Membrane</keyword>
<evidence type="ECO:0000259" key="22">
    <source>
        <dbReference type="Pfam" id="PF02932"/>
    </source>
</evidence>
<evidence type="ECO:0000256" key="1">
    <source>
        <dbReference type="ARBA" id="ARBA00010180"/>
    </source>
</evidence>
<keyword evidence="17 20" id="KW-0407">Ion channel</keyword>
<dbReference type="OrthoDB" id="407674at2759"/>
<dbReference type="GO" id="GO:0034707">
    <property type="term" value="C:chloride channel complex"/>
    <property type="evidence" value="ECO:0007669"/>
    <property type="project" value="UniProtKB-KW"/>
</dbReference>
<dbReference type="InterPro" id="IPR036719">
    <property type="entry name" value="Neuro-gated_channel_TM_sf"/>
</dbReference>
<dbReference type="InterPro" id="IPR006028">
    <property type="entry name" value="GABAA/Glycine_rcpt"/>
</dbReference>
<dbReference type="InterPro" id="IPR036734">
    <property type="entry name" value="Neur_chan_lig-bd_sf"/>
</dbReference>
<evidence type="ECO:0000256" key="13">
    <source>
        <dbReference type="ARBA" id="ARBA00023180"/>
    </source>
</evidence>
<dbReference type="PANTHER" id="PTHR18945">
    <property type="entry name" value="NEUROTRANSMITTER GATED ION CHANNEL"/>
    <property type="match status" value="1"/>
</dbReference>
<dbReference type="CDD" id="cd18991">
    <property type="entry name" value="LGIC_ECD_GlyR"/>
    <property type="match status" value="1"/>
</dbReference>
<dbReference type="GO" id="GO:0005230">
    <property type="term" value="F:extracellular ligand-gated monoatomic ion channel activity"/>
    <property type="evidence" value="ECO:0007669"/>
    <property type="project" value="InterPro"/>
</dbReference>
<dbReference type="CDD" id="cd19049">
    <property type="entry name" value="LGIC_TM_anion"/>
    <property type="match status" value="1"/>
</dbReference>
<organism evidence="23 24">
    <name type="scientific">Acanthosepion pharaonis</name>
    <name type="common">Pharaoh cuttlefish</name>
    <name type="synonym">Sepia pharaonis</name>
    <dbReference type="NCBI Taxonomy" id="158019"/>
    <lineage>
        <taxon>Eukaryota</taxon>
        <taxon>Metazoa</taxon>
        <taxon>Spiralia</taxon>
        <taxon>Lophotrochozoa</taxon>
        <taxon>Mollusca</taxon>
        <taxon>Cephalopoda</taxon>
        <taxon>Coleoidea</taxon>
        <taxon>Decapodiformes</taxon>
        <taxon>Sepiida</taxon>
        <taxon>Sepiina</taxon>
        <taxon>Sepiidae</taxon>
        <taxon>Acanthosepion</taxon>
    </lineage>
</organism>
<evidence type="ECO:0000256" key="11">
    <source>
        <dbReference type="ARBA" id="ARBA00023170"/>
    </source>
</evidence>
<evidence type="ECO:0000256" key="3">
    <source>
        <dbReference type="ARBA" id="ARBA00022475"/>
    </source>
</evidence>
<evidence type="ECO:0000256" key="14">
    <source>
        <dbReference type="ARBA" id="ARBA00023214"/>
    </source>
</evidence>
<dbReference type="Pfam" id="PF02932">
    <property type="entry name" value="Neur_chan_memb"/>
    <property type="match status" value="1"/>
</dbReference>
<dbReference type="AlphaFoldDB" id="A0A812DPE5"/>
<dbReference type="Gene3D" id="1.20.58.390">
    <property type="entry name" value="Neurotransmitter-gated ion-channel transmembrane domain"/>
    <property type="match status" value="1"/>
</dbReference>
<evidence type="ECO:0000256" key="2">
    <source>
        <dbReference type="ARBA" id="ARBA00022448"/>
    </source>
</evidence>
<dbReference type="FunFam" id="2.70.170.10:FF:000021">
    <property type="entry name" value="Gamma-aminobutyric acid receptor isoform 3b"/>
    <property type="match status" value="1"/>
</dbReference>
<sequence>MTIAFLSRSEVIQNLTYESVYDNRISPHFDLEIPTEVRVHIYIYSIDSISESTMDYTMTFILTQIWNDPRLNYTKYLKDKFLELNTKFIDKVWVPDLYFANEKQASFHHVTMPNKMMHLYRNGTIKYRIRLTMTAACPMNLQNFPLDTQICSIVIKSFVYTPDNVIFKWMENDPVSHFQNMEMAQFEISAIQPWNCSIKYEENSFTCIVANIHLQRRVEFFLLQVFIPSTMIVFISWVSFWLPINAVPARIALGSTTVLIMITQRQSTAISLPPVSYIKAIDVWTVTCLVFVFAALLEYAIVSTYSRHETKRLSIKLIQNNKTIKQTINVNRDVCEENGNVGTETPDTTYAQMRSKAKRMDVISRVTFPVIFFLFSLGYWAWYLRKAFGSKENEI</sequence>
<evidence type="ECO:0000256" key="12">
    <source>
        <dbReference type="ARBA" id="ARBA00023173"/>
    </source>
</evidence>
<evidence type="ECO:0000256" key="15">
    <source>
        <dbReference type="ARBA" id="ARBA00023257"/>
    </source>
</evidence>
<dbReference type="SUPFAM" id="SSF90112">
    <property type="entry name" value="Neurotransmitter-gated ion-channel transmembrane pore"/>
    <property type="match status" value="1"/>
</dbReference>
<keyword evidence="13" id="KW-0325">Glycoprotein</keyword>
<protein>
    <recommendedName>
        <fullName evidence="19">Gamma-aminobutyric acid receptor subunit beta</fullName>
    </recommendedName>
</protein>
<keyword evidence="11" id="KW-0675">Receptor</keyword>